<evidence type="ECO:0000313" key="2">
    <source>
        <dbReference type="EMBL" id="GBG62057.1"/>
    </source>
</evidence>
<organism evidence="2 3">
    <name type="scientific">Chara braunii</name>
    <name type="common">Braun's stonewort</name>
    <dbReference type="NCBI Taxonomy" id="69332"/>
    <lineage>
        <taxon>Eukaryota</taxon>
        <taxon>Viridiplantae</taxon>
        <taxon>Streptophyta</taxon>
        <taxon>Charophyceae</taxon>
        <taxon>Charales</taxon>
        <taxon>Characeae</taxon>
        <taxon>Chara</taxon>
    </lineage>
</organism>
<feature type="compositionally biased region" description="Gly residues" evidence="1">
    <location>
        <begin position="41"/>
        <end position="51"/>
    </location>
</feature>
<dbReference type="AlphaFoldDB" id="A0A388JWB4"/>
<sequence>MSQQTVQQANSAGEEDQKPAAGHVAQSTVSRRGASSDEGNKGGGGGGGGGDSSTTPRCDRLLRSLEDCRYKHRRAPSSDRSLICRHVERSAALCLISSICGPELDRVQTACGTSGTAAKVRRCQLAKNDLNYCLMSHQDSAEQSDSGS</sequence>
<dbReference type="EMBL" id="BFEA01000025">
    <property type="protein sequence ID" value="GBG62057.1"/>
    <property type="molecule type" value="Genomic_DNA"/>
</dbReference>
<keyword evidence="3" id="KW-1185">Reference proteome</keyword>
<comment type="caution">
    <text evidence="2">The sequence shown here is derived from an EMBL/GenBank/DDBJ whole genome shotgun (WGS) entry which is preliminary data.</text>
</comment>
<proteinExistence type="predicted"/>
<evidence type="ECO:0000256" key="1">
    <source>
        <dbReference type="SAM" id="MobiDB-lite"/>
    </source>
</evidence>
<evidence type="ECO:0008006" key="4">
    <source>
        <dbReference type="Google" id="ProtNLM"/>
    </source>
</evidence>
<evidence type="ECO:0000313" key="3">
    <source>
        <dbReference type="Proteomes" id="UP000265515"/>
    </source>
</evidence>
<dbReference type="Gramene" id="GBG62057">
    <property type="protein sequence ID" value="GBG62057"/>
    <property type="gene ID" value="CBR_g28534"/>
</dbReference>
<feature type="region of interest" description="Disordered" evidence="1">
    <location>
        <begin position="1"/>
        <end position="58"/>
    </location>
</feature>
<feature type="compositionally biased region" description="Polar residues" evidence="1">
    <location>
        <begin position="1"/>
        <end position="11"/>
    </location>
</feature>
<dbReference type="Proteomes" id="UP000265515">
    <property type="component" value="Unassembled WGS sequence"/>
</dbReference>
<protein>
    <recommendedName>
        <fullName evidence="4">COX assembly mitochondrial protein</fullName>
    </recommendedName>
</protein>
<reference evidence="2 3" key="1">
    <citation type="journal article" date="2018" name="Cell">
        <title>The Chara Genome: Secondary Complexity and Implications for Plant Terrestrialization.</title>
        <authorList>
            <person name="Nishiyama T."/>
            <person name="Sakayama H."/>
            <person name="Vries J.D."/>
            <person name="Buschmann H."/>
            <person name="Saint-Marcoux D."/>
            <person name="Ullrich K.K."/>
            <person name="Haas F.B."/>
            <person name="Vanderstraeten L."/>
            <person name="Becker D."/>
            <person name="Lang D."/>
            <person name="Vosolsobe S."/>
            <person name="Rombauts S."/>
            <person name="Wilhelmsson P.K.I."/>
            <person name="Janitza P."/>
            <person name="Kern R."/>
            <person name="Heyl A."/>
            <person name="Rumpler F."/>
            <person name="Villalobos L.I.A.C."/>
            <person name="Clay J.M."/>
            <person name="Skokan R."/>
            <person name="Toyoda A."/>
            <person name="Suzuki Y."/>
            <person name="Kagoshima H."/>
            <person name="Schijlen E."/>
            <person name="Tajeshwar N."/>
            <person name="Catarino B."/>
            <person name="Hetherington A.J."/>
            <person name="Saltykova A."/>
            <person name="Bonnot C."/>
            <person name="Breuninger H."/>
            <person name="Symeonidi A."/>
            <person name="Radhakrishnan G.V."/>
            <person name="Van Nieuwerburgh F."/>
            <person name="Deforce D."/>
            <person name="Chang C."/>
            <person name="Karol K.G."/>
            <person name="Hedrich R."/>
            <person name="Ulvskov P."/>
            <person name="Glockner G."/>
            <person name="Delwiche C.F."/>
            <person name="Petrasek J."/>
            <person name="Van de Peer Y."/>
            <person name="Friml J."/>
            <person name="Beilby M."/>
            <person name="Dolan L."/>
            <person name="Kohara Y."/>
            <person name="Sugano S."/>
            <person name="Fujiyama A."/>
            <person name="Delaux P.-M."/>
            <person name="Quint M."/>
            <person name="TheiBen G."/>
            <person name="Hagemann M."/>
            <person name="Harholt J."/>
            <person name="Dunand C."/>
            <person name="Zachgo S."/>
            <person name="Langdale J."/>
            <person name="Maumus F."/>
            <person name="Straeten D.V.D."/>
            <person name="Gould S.B."/>
            <person name="Rensing S.A."/>
        </authorList>
    </citation>
    <scope>NUCLEOTIDE SEQUENCE [LARGE SCALE GENOMIC DNA]</scope>
    <source>
        <strain evidence="2 3">S276</strain>
    </source>
</reference>
<accession>A0A388JWB4</accession>
<gene>
    <name evidence="2" type="ORF">CBR_g28534</name>
</gene>
<name>A0A388JWB4_CHABU</name>
<dbReference type="OrthoDB" id="771242at2759"/>